<dbReference type="EMBL" id="FLYE01000044">
    <property type="protein sequence ID" value="SCA57269.1"/>
    <property type="molecule type" value="Genomic_DNA"/>
</dbReference>
<dbReference type="InterPro" id="IPR036767">
    <property type="entry name" value="ApaG_sf"/>
</dbReference>
<dbReference type="PROSITE" id="PS51087">
    <property type="entry name" value="APAG"/>
    <property type="match status" value="1"/>
</dbReference>
<proteinExistence type="inferred from homology"/>
<dbReference type="InterPro" id="IPR023065">
    <property type="entry name" value="Uncharacterised_ApaG"/>
</dbReference>
<evidence type="ECO:0000313" key="4">
    <source>
        <dbReference type="EMBL" id="SCA57269.1"/>
    </source>
</evidence>
<dbReference type="NCBIfam" id="NF003967">
    <property type="entry name" value="PRK05461.1"/>
    <property type="match status" value="1"/>
</dbReference>
<evidence type="ECO:0000256" key="1">
    <source>
        <dbReference type="ARBA" id="ARBA00017693"/>
    </source>
</evidence>
<dbReference type="STRING" id="1867952.MTBPR1_50025"/>
<dbReference type="SUPFAM" id="SSF110069">
    <property type="entry name" value="ApaG-like"/>
    <property type="match status" value="1"/>
</dbReference>
<evidence type="ECO:0000256" key="2">
    <source>
        <dbReference type="HAMAP-Rule" id="MF_00791"/>
    </source>
</evidence>
<evidence type="ECO:0000259" key="3">
    <source>
        <dbReference type="PROSITE" id="PS51087"/>
    </source>
</evidence>
<dbReference type="InterPro" id="IPR007474">
    <property type="entry name" value="ApaG_domain"/>
</dbReference>
<dbReference type="HAMAP" id="MF_00791">
    <property type="entry name" value="ApaG"/>
    <property type="match status" value="1"/>
</dbReference>
<feature type="domain" description="ApaG" evidence="3">
    <location>
        <begin position="21"/>
        <end position="145"/>
    </location>
</feature>
<gene>
    <name evidence="2 4" type="primary">apaG</name>
    <name evidence="4" type="ORF">MTBPR1_50025</name>
</gene>
<protein>
    <recommendedName>
        <fullName evidence="1 2">Protein ApaG</fullName>
    </recommendedName>
</protein>
<name>A0A1C3RJ28_9PROT</name>
<evidence type="ECO:0000313" key="5">
    <source>
        <dbReference type="Proteomes" id="UP000231658"/>
    </source>
</evidence>
<keyword evidence="5" id="KW-1185">Reference proteome</keyword>
<dbReference type="Pfam" id="PF04379">
    <property type="entry name" value="DUF525"/>
    <property type="match status" value="1"/>
</dbReference>
<dbReference type="AlphaFoldDB" id="A0A1C3RJ28"/>
<dbReference type="Gene3D" id="2.60.40.1470">
    <property type="entry name" value="ApaG domain"/>
    <property type="match status" value="1"/>
</dbReference>
<reference evidence="4 5" key="1">
    <citation type="submission" date="2016-07" db="EMBL/GenBank/DDBJ databases">
        <authorList>
            <person name="Lefevre C.T."/>
        </authorList>
    </citation>
    <scope>NUCLEOTIDE SEQUENCE [LARGE SCALE GENOMIC DNA]</scope>
    <source>
        <strain evidence="4">PR1</strain>
    </source>
</reference>
<dbReference type="Proteomes" id="UP000231658">
    <property type="component" value="Unassembled WGS sequence"/>
</dbReference>
<sequence length="148" mass="16628">MRISLLRNGKRSPIFNSMKYQETTRMVTISVEPIFLEDDSEPEKGTYVWAYHITIANDGYETIQLISRHWKITDGMGRTQEVRGEGVVGEQPTLQPGESFEYTSGVPLQTPSGFMGGSYEMISAVGERLNIMVPTFSLDSPYEAHTVN</sequence>
<organism evidence="4 5">
    <name type="scientific">Candidatus Terasakiella magnetica</name>
    <dbReference type="NCBI Taxonomy" id="1867952"/>
    <lineage>
        <taxon>Bacteria</taxon>
        <taxon>Pseudomonadati</taxon>
        <taxon>Pseudomonadota</taxon>
        <taxon>Alphaproteobacteria</taxon>
        <taxon>Rhodospirillales</taxon>
        <taxon>Terasakiellaceae</taxon>
        <taxon>Terasakiella</taxon>
    </lineage>
</organism>
<dbReference type="GO" id="GO:0070987">
    <property type="term" value="P:error-free translesion synthesis"/>
    <property type="evidence" value="ECO:0007669"/>
    <property type="project" value="TreeGrafter"/>
</dbReference>
<accession>A0A1C3RJ28</accession>
<dbReference type="PANTHER" id="PTHR14289">
    <property type="entry name" value="F-BOX ONLY PROTEIN 3"/>
    <property type="match status" value="1"/>
</dbReference>
<dbReference type="PANTHER" id="PTHR14289:SF16">
    <property type="entry name" value="POLYMERASE DELTA-INTERACTING PROTEIN 2"/>
    <property type="match status" value="1"/>
</dbReference>